<dbReference type="PANTHER" id="PTHR43272:SF33">
    <property type="entry name" value="AMP-BINDING DOMAIN-CONTAINING PROTEIN-RELATED"/>
    <property type="match status" value="1"/>
</dbReference>
<accession>A0A931B2X4</accession>
<gene>
    <name evidence="4" type="ORF">I2501_19475</name>
</gene>
<keyword evidence="4" id="KW-0436">Ligase</keyword>
<dbReference type="InterPro" id="IPR020845">
    <property type="entry name" value="AMP-binding_CS"/>
</dbReference>
<dbReference type="AlphaFoldDB" id="A0A931B2X4"/>
<evidence type="ECO:0000313" key="4">
    <source>
        <dbReference type="EMBL" id="MBF9070210.1"/>
    </source>
</evidence>
<evidence type="ECO:0000259" key="3">
    <source>
        <dbReference type="Pfam" id="PF00501"/>
    </source>
</evidence>
<dbReference type="Gene3D" id="3.40.50.12780">
    <property type="entry name" value="N-terminal domain of ligase-like"/>
    <property type="match status" value="1"/>
</dbReference>
<keyword evidence="2" id="KW-0067">ATP-binding</keyword>
<dbReference type="GO" id="GO:0005524">
    <property type="term" value="F:ATP binding"/>
    <property type="evidence" value="ECO:0007669"/>
    <property type="project" value="UniProtKB-KW"/>
</dbReference>
<keyword evidence="1" id="KW-0547">Nucleotide-binding</keyword>
<dbReference type="Proteomes" id="UP000657385">
    <property type="component" value="Unassembled WGS sequence"/>
</dbReference>
<dbReference type="SUPFAM" id="SSF56801">
    <property type="entry name" value="Acetyl-CoA synthetase-like"/>
    <property type="match status" value="1"/>
</dbReference>
<dbReference type="InterPro" id="IPR000873">
    <property type="entry name" value="AMP-dep_synth/lig_dom"/>
</dbReference>
<feature type="domain" description="AMP-dependent synthetase/ligase" evidence="3">
    <location>
        <begin position="55"/>
        <end position="450"/>
    </location>
</feature>
<dbReference type="CDD" id="cd05907">
    <property type="entry name" value="VL_LC_FACS_like"/>
    <property type="match status" value="1"/>
</dbReference>
<comment type="caution">
    <text evidence="4">The sequence shown here is derived from an EMBL/GenBank/DDBJ whole genome shotgun (WGS) entry which is preliminary data.</text>
</comment>
<evidence type="ECO:0000256" key="2">
    <source>
        <dbReference type="ARBA" id="ARBA00022840"/>
    </source>
</evidence>
<reference evidence="4" key="1">
    <citation type="submission" date="2020-11" db="EMBL/GenBank/DDBJ databases">
        <title>Isolation and identification of active actinomycetes.</title>
        <authorList>
            <person name="Yu B."/>
        </authorList>
    </citation>
    <scope>NUCLEOTIDE SEQUENCE</scope>
    <source>
        <strain evidence="4">NEAU-YB345</strain>
    </source>
</reference>
<dbReference type="Pfam" id="PF23562">
    <property type="entry name" value="AMP-binding_C_3"/>
    <property type="match status" value="1"/>
</dbReference>
<dbReference type="EMBL" id="JADPRT010000007">
    <property type="protein sequence ID" value="MBF9070210.1"/>
    <property type="molecule type" value="Genomic_DNA"/>
</dbReference>
<dbReference type="RefSeq" id="WP_196195349.1">
    <property type="nucleotide sequence ID" value="NZ_JADPRT010000007.1"/>
</dbReference>
<evidence type="ECO:0000313" key="5">
    <source>
        <dbReference type="Proteomes" id="UP000657385"/>
    </source>
</evidence>
<protein>
    <submittedName>
        <fullName evidence="4">Long-chain fatty acid--CoA ligase</fullName>
    </submittedName>
</protein>
<organism evidence="4 5">
    <name type="scientific">Streptacidiphilus fuscans</name>
    <dbReference type="NCBI Taxonomy" id="2789292"/>
    <lineage>
        <taxon>Bacteria</taxon>
        <taxon>Bacillati</taxon>
        <taxon>Actinomycetota</taxon>
        <taxon>Actinomycetes</taxon>
        <taxon>Kitasatosporales</taxon>
        <taxon>Streptomycetaceae</taxon>
        <taxon>Streptacidiphilus</taxon>
    </lineage>
</organism>
<dbReference type="Pfam" id="PF00501">
    <property type="entry name" value="AMP-binding"/>
    <property type="match status" value="1"/>
</dbReference>
<dbReference type="GO" id="GO:0016020">
    <property type="term" value="C:membrane"/>
    <property type="evidence" value="ECO:0007669"/>
    <property type="project" value="TreeGrafter"/>
</dbReference>
<dbReference type="PANTHER" id="PTHR43272">
    <property type="entry name" value="LONG-CHAIN-FATTY-ACID--COA LIGASE"/>
    <property type="match status" value="1"/>
</dbReference>
<sequence length="630" mass="68461">MREFSVPALVRAQRTEGLADSVFRTAEETPLLPVLSRRTAINPDATDEAPSPQGATWHDVTAAQFRDEVQALAKGLLQQGIRFGDRVALMSRTRFEWTLLDYALWSIGAQPIPVYPTSSAEQVRWILGDSHAVACIVEHEDHAMTVGSVCDSLPTLRRIWQLDAGALRQIAFAGRSVPDEEIERHRAAVTSDTVATIIYTSGTTGRPKGCVLTHGNFMAECDNLVTQYESVFGAKGRGEQASTLLFLPLAHVFGRMVQVGAIRAGVRLAHEPSLRPADLLPSLASFGPTFLLAVPYIFEKLLQRARQRAEESGRGGIFEKAYNAAVRYAAAQERAAFGEGPGPTAALRMQHQFYESLVYGKVRAVLGGKLRHAMSGGSAMNREHALFFKGAGVTVIEGYGLTETTAASTANPPDRPRFGSVGQAIPGTSVLIAEDGEVWVHGGQVFQGYLNNPEATEDTLRNGWLATGDLGRLDSEGYLWITGRKKEIIVTSGGKSVAPVTLEDRIRNHPLVNHCMLVGDNRPFVGALLTLDPEALDHWQRRNGRPQLSPAQAAHDPDIHAELQRAVVTANTAVSRAESVRAFRVLAMDFTEQSGLLTPSLKLRRRAIIRHCAVDIEALYASSAQAALST</sequence>
<keyword evidence="5" id="KW-1185">Reference proteome</keyword>
<name>A0A931B2X4_9ACTN</name>
<dbReference type="PROSITE" id="PS00455">
    <property type="entry name" value="AMP_BINDING"/>
    <property type="match status" value="1"/>
</dbReference>
<dbReference type="InterPro" id="IPR042099">
    <property type="entry name" value="ANL_N_sf"/>
</dbReference>
<proteinExistence type="predicted"/>
<evidence type="ECO:0000256" key="1">
    <source>
        <dbReference type="ARBA" id="ARBA00022741"/>
    </source>
</evidence>
<dbReference type="GO" id="GO:0004467">
    <property type="term" value="F:long-chain fatty acid-CoA ligase activity"/>
    <property type="evidence" value="ECO:0007669"/>
    <property type="project" value="TreeGrafter"/>
</dbReference>